<proteinExistence type="predicted"/>
<evidence type="ECO:0000313" key="3">
    <source>
        <dbReference type="Proteomes" id="UP000061010"/>
    </source>
</evidence>
<evidence type="ECO:0008006" key="4">
    <source>
        <dbReference type="Google" id="ProtNLM"/>
    </source>
</evidence>
<keyword evidence="3" id="KW-1185">Reference proteome</keyword>
<evidence type="ECO:0000313" key="2">
    <source>
        <dbReference type="EMBL" id="ALJ28072.1"/>
    </source>
</evidence>
<sequence length="162" mass="17753" precursor="true">MRAGRIGIVAGTALLLAGLAGSALAQPPLEEEQVNPSEVVFENGRPYVHADGALQALRTRQQGGQTIYYRMVRYDPQEGYVTGADTGSDAVAAAPVQPFAAPRTPMRYHGAGHFFRPDFYNSPYNRDARQRYSGPGYFGSCSRYDGCKEVQVVPLWPYGRGY</sequence>
<dbReference type="Proteomes" id="UP000061010">
    <property type="component" value="Chromosome"/>
</dbReference>
<dbReference type="KEGG" id="sacz:AOT14_16840"/>
<name>A0A0S1AZ63_9GAMM</name>
<reference evidence="2 3" key="1">
    <citation type="journal article" date="2015" name="Genome Announc.">
        <title>Complete Genome Sequencing of Stenotrophomonas acidaminiphila ZAC14D2_NAIMI4_2, a Multidrug-Resistant Strain Isolated from Sediments of a Polluted River in Mexico, Uncovers New Antibiotic Resistance Genes and a Novel Class-II Lasso Peptide Biosynthesis Gene Cluster.</title>
        <authorList>
            <person name="Vinuesa P."/>
            <person name="Ochoa-Sanchez L.E."/>
        </authorList>
    </citation>
    <scope>NUCLEOTIDE SEQUENCE [LARGE SCALE GENOMIC DNA]</scope>
    <source>
        <strain evidence="2 3">ZAC14D2_NAIMI4_2</strain>
    </source>
</reference>
<feature type="signal peptide" evidence="1">
    <location>
        <begin position="1"/>
        <end position="25"/>
    </location>
</feature>
<keyword evidence="1" id="KW-0732">Signal</keyword>
<protein>
    <recommendedName>
        <fullName evidence="4">Secreted protein</fullName>
    </recommendedName>
</protein>
<evidence type="ECO:0000256" key="1">
    <source>
        <dbReference type="SAM" id="SignalP"/>
    </source>
</evidence>
<dbReference type="OrthoDB" id="6008134at2"/>
<accession>A0A0S1AZ63</accession>
<dbReference type="EMBL" id="CP012900">
    <property type="protein sequence ID" value="ALJ28072.1"/>
    <property type="molecule type" value="Genomic_DNA"/>
</dbReference>
<organism evidence="2 3">
    <name type="scientific">Stenotrophomonas acidaminiphila</name>
    <dbReference type="NCBI Taxonomy" id="128780"/>
    <lineage>
        <taxon>Bacteria</taxon>
        <taxon>Pseudomonadati</taxon>
        <taxon>Pseudomonadota</taxon>
        <taxon>Gammaproteobacteria</taxon>
        <taxon>Lysobacterales</taxon>
        <taxon>Lysobacteraceae</taxon>
        <taxon>Stenotrophomonas</taxon>
    </lineage>
</organism>
<feature type="chain" id="PRO_5006588602" description="Secreted protein" evidence="1">
    <location>
        <begin position="26"/>
        <end position="162"/>
    </location>
</feature>
<dbReference type="PATRIC" id="fig|128780.6.peg.1688"/>
<dbReference type="AlphaFoldDB" id="A0A0S1AZ63"/>
<gene>
    <name evidence="2" type="ORF">AOT14_16840</name>
</gene>